<protein>
    <submittedName>
        <fullName evidence="1">Uncharacterized protein</fullName>
    </submittedName>
</protein>
<feature type="non-terminal residue" evidence="1">
    <location>
        <position position="186"/>
    </location>
</feature>
<dbReference type="EMBL" id="KZ155839">
    <property type="protein sequence ID" value="OUS42248.1"/>
    <property type="molecule type" value="Genomic_DNA"/>
</dbReference>
<dbReference type="AlphaFoldDB" id="A0A1Y5HYB8"/>
<organism evidence="1">
    <name type="scientific">Ostreococcus tauri</name>
    <name type="common">Marine green alga</name>
    <dbReference type="NCBI Taxonomy" id="70448"/>
    <lineage>
        <taxon>Eukaryota</taxon>
        <taxon>Viridiplantae</taxon>
        <taxon>Chlorophyta</taxon>
        <taxon>Mamiellophyceae</taxon>
        <taxon>Mamiellales</taxon>
        <taxon>Bathycoccaceae</taxon>
        <taxon>Ostreococcus</taxon>
    </lineage>
</organism>
<proteinExistence type="predicted"/>
<dbReference type="Proteomes" id="UP000195557">
    <property type="component" value="Unassembled WGS sequence"/>
</dbReference>
<name>A0A1Y5HYB8_OSTTA</name>
<reference evidence="1" key="1">
    <citation type="submission" date="2017-04" db="EMBL/GenBank/DDBJ databases">
        <title>Population genomics of picophytoplankton unveils novel chromosome hypervariability.</title>
        <authorList>
            <consortium name="DOE Joint Genome Institute"/>
            <person name="Blanc-Mathieu R."/>
            <person name="Krasovec M."/>
            <person name="Hebrard M."/>
            <person name="Yau S."/>
            <person name="Desgranges E."/>
            <person name="Martin J."/>
            <person name="Schackwitz W."/>
            <person name="Kuo A."/>
            <person name="Salin G."/>
            <person name="Donnadieu C."/>
            <person name="Desdevises Y."/>
            <person name="Sanchez-Ferandin S."/>
            <person name="Moreau H."/>
            <person name="Rivals E."/>
            <person name="Grigoriev I.V."/>
            <person name="Grimsley N."/>
            <person name="Eyre-Walker A."/>
            <person name="Piganeau G."/>
        </authorList>
    </citation>
    <scope>NUCLEOTIDE SEQUENCE [LARGE SCALE GENOMIC DNA]</scope>
    <source>
        <strain evidence="1">RCC 1115</strain>
    </source>
</reference>
<sequence>MSFFLSISSSNPDQPSASASCLRSIAAARLRSSLDIPFLGALAPLDSSLSSFCSNDAAVTVITVEASPGRNSAWSNNDIAKSTLGAFKNTTNPSPLSFPSSPEYSFTRGFAVRESNFTTPHFLNVSNNSDSVQSLGKPVTYTAEDFARPRSNAPAFSFSLSSRARFAFAAARASADSRFRASFAAF</sequence>
<accession>A0A1Y5HYB8</accession>
<gene>
    <name evidence="1" type="ORF">BE221DRAFT_45490</name>
</gene>
<evidence type="ECO:0000313" key="1">
    <source>
        <dbReference type="EMBL" id="OUS42248.1"/>
    </source>
</evidence>